<evidence type="ECO:0000256" key="3">
    <source>
        <dbReference type="ARBA" id="ARBA00022723"/>
    </source>
</evidence>
<proteinExistence type="predicted"/>
<reference evidence="10" key="1">
    <citation type="submission" date="2023-08" db="EMBL/GenBank/DDBJ databases">
        <authorList>
            <person name="Alioto T."/>
            <person name="Alioto T."/>
            <person name="Gomez Garrido J."/>
        </authorList>
    </citation>
    <scope>NUCLEOTIDE SEQUENCE</scope>
</reference>
<evidence type="ECO:0000256" key="8">
    <source>
        <dbReference type="SAM" id="MobiDB-lite"/>
    </source>
</evidence>
<dbReference type="InterPro" id="IPR041677">
    <property type="entry name" value="DNA2/NAM7_AAA_11"/>
</dbReference>
<dbReference type="Pfam" id="PF13087">
    <property type="entry name" value="AAA_12"/>
    <property type="match status" value="1"/>
</dbReference>
<dbReference type="Pfam" id="PF20173">
    <property type="entry name" value="ZnF_RZ-type"/>
    <property type="match status" value="1"/>
</dbReference>
<sequence>MKDKLLQIYYKKTIDLVILPFWNVSTKCGFTGIMDNNGKRSKRPHKKQSTKTNYNGSNQNSSGKDNAVRFHKSLQSTSIASGGKQHKTEKFKTKRKNFPDFRIRCQTSARSIVCSKHRICCLNLKLFQDLIEKDASSICLQLGSCEECFKYFLNKPIDLHTTTLFLKVLRQSLKSFTLKEMNNKHLSLMMYSTFFDHINDVIIAIRDINDKEKDFLTEILNIFKIILTLTPSHYVKVMQTVGIIDIAVQDPDSELNLKMKELQNLLQSISSEHAPRYRQSRTDSSYSIVDDFRNLKLIPTVGEIISNKKPILHKNIKKGAYENLDHYLDVQFRLLREDFVGPLRNGLALFIGDKKILNDKKNDDFYIYHKVYVIDWVTTKNGVQYKVSFDVSKFSNINWEQNKRFIFGSLLCLSEDNFITTYYATVSDRNSEELQQGIVTVNFFPDVKLNMVINKQFVMVESKAFYEGYRPILMGLKEIVSCDLPFKDYILYADKNVKAPKYLTACSPVFDLSCLTDKSKLVYDYSTKTIKVQRTSSTAIKVDVLGNSWPEAVSLNFNDSQLSAFSNILSKEFSLTQGPPGTGKTYIGLQTVKVLCSNHEKWCGKPMLIVCYTNHSLDQFLEGIDKFLDGGIVRVGGRSSSEILKKYSLHQVKLDNGFPRTRELQTNRDHVYTEITALGHQIEDKTICFQTLKHKIIPIEILRPYMRHFYNLLTESFQKNMVGSNYMMEEWLGFQNVTVEEENSFERVAHNDEVIDDSDVEFLQNNRMLDTDIEDLSQAKCKRNPVSDETKESDNLNNTDGFERTAKDKKKLQKRFKMELKSTEIMSVEEIDSISYIDLWIMPVSKRWCLYRYWVSLYSSKLLEDIFELTTEYNMAAKRLEELRYEEDKIIFQNSLIIGMTTTGAARYRAILQEIQPRIIIVEEAAEILEAHIITSLNCKCEQLILIGDHKQLQPSTNVYKLAKHYNLEISLFERMFNNDIEVKCLNFQHRMRPEIAELVHPIYPELKNHHSVKLYDNIHGISKNIYFINHNQPENEVRFGTSKHNPYEASFITGLCCYLRKQGYESSQITILTTYSGQLFSIKKLIKTERLCDGVRVTIVDNYQGEENDIILLSLVRSNELNSVGYLKIDNRVCVALSRAKKGLYVIGNFKLLATNSPLWAEILLSLEEKKILVDAMILKCQNHPETCAQVTSFEDFCKAPEGGCLKPCEARLDCGHTCALLCHPYDKEHTEYICKKQCVKTLPDCNHPCLRSCSERCTPCITEVTKVMPYCSHHQEMFCSRDPVTFICQEPCPLELPCGHKCLNTCGENCLSKCLQIIENTCPCGHTSNIECYQKEKCFVICKELLDCGHFCKGYCFECRGIHIHKPCKEGCDRILICGHKCQSKDCSSCIPCERPCENRCLHNKCKKKCGEPCKQCVEPCQWECEHYKCSKLCHEPCDRPACNAPCKKLLDCNHQCAGLCGEQCPELCSTCNEVELKEIFFGNEDENDARFVQLEDCKHIFEVTGLDNWMEVDLNNSEIQLKLCPKCKTPIRRNHRYGNLINKTLQDIEKVKEKLNADPREVSTLKSYIDSNPNHIRDLKKLKGHFHIGSIISKEHFNSMKTKAQYLEVLSKLSTIDIQYLVEWFVNHKARFTAQELKEASLEVQRLQELENIEDLKTYTQGMSDISSLLKEASTYLEGFYSEEKQSKIETIMNKIETLKPGLKISEKERIEIVQALQLPKGHWFKCQNGHIYAIGDCGGAVVTSTCPECKCEIGGTSHQLLGSNTLADEMDGAEHPAWSDAANLNLIQ</sequence>
<dbReference type="GO" id="GO:0002376">
    <property type="term" value="P:immune system process"/>
    <property type="evidence" value="ECO:0007669"/>
    <property type="project" value="UniProtKB-KW"/>
</dbReference>
<evidence type="ECO:0000256" key="6">
    <source>
        <dbReference type="ARBA" id="ARBA00022833"/>
    </source>
</evidence>
<dbReference type="Pfam" id="PF13086">
    <property type="entry name" value="AAA_11"/>
    <property type="match status" value="1"/>
</dbReference>
<feature type="compositionally biased region" description="Basic and acidic residues" evidence="8">
    <location>
        <begin position="785"/>
        <end position="794"/>
    </location>
</feature>
<keyword evidence="11" id="KW-1185">Reference proteome</keyword>
<dbReference type="CDD" id="cd18808">
    <property type="entry name" value="SF1_C_Upf1"/>
    <property type="match status" value="1"/>
</dbReference>
<feature type="domain" description="RZ-type" evidence="9">
    <location>
        <begin position="1708"/>
        <end position="1777"/>
    </location>
</feature>
<evidence type="ECO:0000256" key="2">
    <source>
        <dbReference type="ARBA" id="ARBA00022490"/>
    </source>
</evidence>
<dbReference type="GO" id="GO:0031380">
    <property type="term" value="C:nuclear RNA-directed RNA polymerase complex"/>
    <property type="evidence" value="ECO:0007669"/>
    <property type="project" value="TreeGrafter"/>
</dbReference>
<dbReference type="Proteomes" id="UP001162480">
    <property type="component" value="Chromosome 19"/>
</dbReference>
<keyword evidence="2" id="KW-0963">Cytoplasm</keyword>
<feature type="compositionally biased region" description="Basic residues" evidence="8">
    <location>
        <begin position="39"/>
        <end position="49"/>
    </location>
</feature>
<comment type="subcellular location">
    <subcellularLocation>
        <location evidence="1">Cytoplasm</location>
    </subcellularLocation>
</comment>
<gene>
    <name evidence="10" type="ORF">OCTVUL_1B015035</name>
</gene>
<keyword evidence="4" id="KW-0677">Repeat</keyword>
<dbReference type="Gene3D" id="3.40.50.300">
    <property type="entry name" value="P-loop containing nucleotide triphosphate hydrolases"/>
    <property type="match status" value="2"/>
</dbReference>
<accession>A0AA36FJI9</accession>
<evidence type="ECO:0000313" key="11">
    <source>
        <dbReference type="Proteomes" id="UP001162480"/>
    </source>
</evidence>
<dbReference type="InterPro" id="IPR057373">
    <property type="entry name" value="ZNFX1"/>
</dbReference>
<dbReference type="InterPro" id="IPR027417">
    <property type="entry name" value="P-loop_NTPase"/>
</dbReference>
<keyword evidence="6" id="KW-0862">Zinc</keyword>
<feature type="region of interest" description="Disordered" evidence="8">
    <location>
        <begin position="783"/>
        <end position="802"/>
    </location>
</feature>
<dbReference type="InterPro" id="IPR045055">
    <property type="entry name" value="DNA2/NAM7-like"/>
</dbReference>
<dbReference type="PANTHER" id="PTHR10887:SF341">
    <property type="entry name" value="NFX1-TYPE ZINC FINGER-CONTAINING PROTEIN 1"/>
    <property type="match status" value="1"/>
</dbReference>
<evidence type="ECO:0000259" key="9">
    <source>
        <dbReference type="PROSITE" id="PS51981"/>
    </source>
</evidence>
<dbReference type="GO" id="GO:0004386">
    <property type="term" value="F:helicase activity"/>
    <property type="evidence" value="ECO:0007669"/>
    <property type="project" value="InterPro"/>
</dbReference>
<dbReference type="GO" id="GO:0031048">
    <property type="term" value="P:regulatory ncRNA-mediated heterochromatin formation"/>
    <property type="evidence" value="ECO:0007669"/>
    <property type="project" value="TreeGrafter"/>
</dbReference>
<dbReference type="EMBL" id="OX597832">
    <property type="protein sequence ID" value="CAI9736493.1"/>
    <property type="molecule type" value="Genomic_DNA"/>
</dbReference>
<keyword evidence="7" id="KW-0391">Immunity</keyword>
<evidence type="ECO:0000256" key="7">
    <source>
        <dbReference type="ARBA" id="ARBA00022859"/>
    </source>
</evidence>
<dbReference type="InterPro" id="IPR046439">
    <property type="entry name" value="ZF_RZ_dom"/>
</dbReference>
<evidence type="ECO:0000256" key="5">
    <source>
        <dbReference type="ARBA" id="ARBA00022771"/>
    </source>
</evidence>
<keyword evidence="5" id="KW-0863">Zinc-finger</keyword>
<protein>
    <submittedName>
        <fullName evidence="10">NFX1-type zinc finger-containing NFX1-type</fullName>
    </submittedName>
</protein>
<evidence type="ECO:0000256" key="4">
    <source>
        <dbReference type="ARBA" id="ARBA00022737"/>
    </source>
</evidence>
<organism evidence="10 11">
    <name type="scientific">Octopus vulgaris</name>
    <name type="common">Common octopus</name>
    <dbReference type="NCBI Taxonomy" id="6645"/>
    <lineage>
        <taxon>Eukaryota</taxon>
        <taxon>Metazoa</taxon>
        <taxon>Spiralia</taxon>
        <taxon>Lophotrochozoa</taxon>
        <taxon>Mollusca</taxon>
        <taxon>Cephalopoda</taxon>
        <taxon>Coleoidea</taxon>
        <taxon>Octopodiformes</taxon>
        <taxon>Octopoda</taxon>
        <taxon>Incirrata</taxon>
        <taxon>Octopodidae</taxon>
        <taxon>Octopus</taxon>
    </lineage>
</organism>
<evidence type="ECO:0000313" key="10">
    <source>
        <dbReference type="EMBL" id="CAI9736493.1"/>
    </source>
</evidence>
<feature type="compositionally biased region" description="Polar residues" evidence="8">
    <location>
        <begin position="50"/>
        <end position="64"/>
    </location>
</feature>
<dbReference type="InterPro" id="IPR041679">
    <property type="entry name" value="DNA2/NAM7-like_C"/>
</dbReference>
<dbReference type="SUPFAM" id="SSF52540">
    <property type="entry name" value="P-loop containing nucleoside triphosphate hydrolases"/>
    <property type="match status" value="1"/>
</dbReference>
<evidence type="ECO:0000256" key="1">
    <source>
        <dbReference type="ARBA" id="ARBA00004496"/>
    </source>
</evidence>
<dbReference type="SMART" id="SM00438">
    <property type="entry name" value="ZnF_NFX"/>
    <property type="match status" value="4"/>
</dbReference>
<dbReference type="CDD" id="cd06008">
    <property type="entry name" value="NF-X1-zinc-finger"/>
    <property type="match status" value="1"/>
</dbReference>
<keyword evidence="3" id="KW-0479">Metal-binding</keyword>
<dbReference type="GO" id="GO:0008270">
    <property type="term" value="F:zinc ion binding"/>
    <property type="evidence" value="ECO:0007669"/>
    <property type="project" value="UniProtKB-KW"/>
</dbReference>
<dbReference type="PROSITE" id="PS51981">
    <property type="entry name" value="ZF_RZ"/>
    <property type="match status" value="1"/>
</dbReference>
<dbReference type="GO" id="GO:0005737">
    <property type="term" value="C:cytoplasm"/>
    <property type="evidence" value="ECO:0007669"/>
    <property type="project" value="UniProtKB-SubCell"/>
</dbReference>
<dbReference type="PANTHER" id="PTHR10887">
    <property type="entry name" value="DNA2/NAM7 HELICASE FAMILY"/>
    <property type="match status" value="1"/>
</dbReference>
<dbReference type="InterPro" id="IPR000967">
    <property type="entry name" value="Znf_NFX1"/>
</dbReference>
<dbReference type="InterPro" id="IPR047187">
    <property type="entry name" value="SF1_C_Upf1"/>
</dbReference>
<dbReference type="Pfam" id="PF25396">
    <property type="entry name" value="ZNFX1"/>
    <property type="match status" value="1"/>
</dbReference>
<name>A0AA36FJI9_OCTVU</name>
<feature type="region of interest" description="Disordered" evidence="8">
    <location>
        <begin position="35"/>
        <end position="66"/>
    </location>
</feature>
<dbReference type="FunFam" id="3.40.50.300:FF:000742">
    <property type="entry name" value="NFX1-type zinc finger-containing protein 1"/>
    <property type="match status" value="1"/>
</dbReference>